<dbReference type="Gene3D" id="1.20.1280.50">
    <property type="match status" value="1"/>
</dbReference>
<protein>
    <recommendedName>
        <fullName evidence="1">F-box domain-containing protein</fullName>
    </recommendedName>
</protein>
<evidence type="ECO:0000313" key="3">
    <source>
        <dbReference type="Proteomes" id="UP000243459"/>
    </source>
</evidence>
<dbReference type="PANTHER" id="PTHR35546">
    <property type="entry name" value="F-BOX PROTEIN INTERACTION DOMAIN PROTEIN-RELATED"/>
    <property type="match status" value="1"/>
</dbReference>
<dbReference type="Proteomes" id="UP000243459">
    <property type="component" value="Chromosome 10"/>
</dbReference>
<organism evidence="2 3">
    <name type="scientific">Asparagus officinalis</name>
    <name type="common">Garden asparagus</name>
    <dbReference type="NCBI Taxonomy" id="4686"/>
    <lineage>
        <taxon>Eukaryota</taxon>
        <taxon>Viridiplantae</taxon>
        <taxon>Streptophyta</taxon>
        <taxon>Embryophyta</taxon>
        <taxon>Tracheophyta</taxon>
        <taxon>Spermatophyta</taxon>
        <taxon>Magnoliopsida</taxon>
        <taxon>Liliopsida</taxon>
        <taxon>Asparagales</taxon>
        <taxon>Asparagaceae</taxon>
        <taxon>Asparagoideae</taxon>
        <taxon>Asparagus</taxon>
    </lineage>
</organism>
<dbReference type="Pfam" id="PF00646">
    <property type="entry name" value="F-box"/>
    <property type="match status" value="1"/>
</dbReference>
<dbReference type="Pfam" id="PF07734">
    <property type="entry name" value="FBA_1"/>
    <property type="match status" value="1"/>
</dbReference>
<feature type="domain" description="F-box" evidence="1">
    <location>
        <begin position="3"/>
        <end position="50"/>
    </location>
</feature>
<dbReference type="Gramene" id="ONK56128">
    <property type="protein sequence ID" value="ONK56128"/>
    <property type="gene ID" value="A4U43_C10F4410"/>
</dbReference>
<sequence length="356" mass="41370">MEMSSANKLTCDLLVEILSRLPVKSLYRFACVSKSWNAIITNNNGYYRKKLPSPLSGLFYEVGDEFDEDSVYVSTPTNHLQQEDSIGFDIKSVLGFLPQHHKLLVQSTCNGLILCSTRPDKCLYVCNPATKRYHKIPEPADDHPYQMAFAFDPRLSPHYKVAAMINRRDTNYMEILSSETREWVKYEDCKGPINHAYTTVSAFVRGNLHFLDLDCSFIDAVDLKKKVCREIETPRTKNPIRMGCIQQFGGSLRCALRTTKEIFVWDLVDYDKLQWRSRYRVDLQRFIEQPRRGFWLWGHIEVRALHPDTGVIFVVIGYELLSYNLITREITQVCKLRGIDPVYFCTYSPCYSDHLR</sequence>
<accession>A0A5P1E0W3</accession>
<dbReference type="PROSITE" id="PS50181">
    <property type="entry name" value="FBOX"/>
    <property type="match status" value="1"/>
</dbReference>
<name>A0A5P1E0W3_ASPOF</name>
<dbReference type="CDD" id="cd22157">
    <property type="entry name" value="F-box_AtFBW1-like"/>
    <property type="match status" value="1"/>
</dbReference>
<dbReference type="InterPro" id="IPR036047">
    <property type="entry name" value="F-box-like_dom_sf"/>
</dbReference>
<reference evidence="3" key="1">
    <citation type="journal article" date="2017" name="Nat. Commun.">
        <title>The asparagus genome sheds light on the origin and evolution of a young Y chromosome.</title>
        <authorList>
            <person name="Harkess A."/>
            <person name="Zhou J."/>
            <person name="Xu C."/>
            <person name="Bowers J.E."/>
            <person name="Van der Hulst R."/>
            <person name="Ayyampalayam S."/>
            <person name="Mercati F."/>
            <person name="Riccardi P."/>
            <person name="McKain M.R."/>
            <person name="Kakrana A."/>
            <person name="Tang H."/>
            <person name="Ray J."/>
            <person name="Groenendijk J."/>
            <person name="Arikit S."/>
            <person name="Mathioni S.M."/>
            <person name="Nakano M."/>
            <person name="Shan H."/>
            <person name="Telgmann-Rauber A."/>
            <person name="Kanno A."/>
            <person name="Yue Z."/>
            <person name="Chen H."/>
            <person name="Li W."/>
            <person name="Chen Y."/>
            <person name="Xu X."/>
            <person name="Zhang Y."/>
            <person name="Luo S."/>
            <person name="Chen H."/>
            <person name="Gao J."/>
            <person name="Mao Z."/>
            <person name="Pires J.C."/>
            <person name="Luo M."/>
            <person name="Kudrna D."/>
            <person name="Wing R.A."/>
            <person name="Meyers B.C."/>
            <person name="Yi K."/>
            <person name="Kong H."/>
            <person name="Lavrijsen P."/>
            <person name="Sunseri F."/>
            <person name="Falavigna A."/>
            <person name="Ye Y."/>
            <person name="Leebens-Mack J.H."/>
            <person name="Chen G."/>
        </authorList>
    </citation>
    <scope>NUCLEOTIDE SEQUENCE [LARGE SCALE GENOMIC DNA]</scope>
    <source>
        <strain evidence="3">cv. DH0086</strain>
    </source>
</reference>
<dbReference type="AlphaFoldDB" id="A0A5P1E0W3"/>
<gene>
    <name evidence="2" type="ORF">A4U43_C10F4410</name>
</gene>
<dbReference type="PANTHER" id="PTHR35546:SF130">
    <property type="entry name" value="EXPRESSED PROTEIN"/>
    <property type="match status" value="1"/>
</dbReference>
<dbReference type="InterPro" id="IPR011044">
    <property type="entry name" value="Quino_amine_DH_bsu"/>
</dbReference>
<dbReference type="NCBIfam" id="TIGR01640">
    <property type="entry name" value="F_box_assoc_1"/>
    <property type="match status" value="1"/>
</dbReference>
<dbReference type="EMBL" id="CM007390">
    <property type="protein sequence ID" value="ONK56128.1"/>
    <property type="molecule type" value="Genomic_DNA"/>
</dbReference>
<dbReference type="InterPro" id="IPR017451">
    <property type="entry name" value="F-box-assoc_interact_dom"/>
</dbReference>
<evidence type="ECO:0000313" key="2">
    <source>
        <dbReference type="EMBL" id="ONK56128.1"/>
    </source>
</evidence>
<proteinExistence type="predicted"/>
<dbReference type="SUPFAM" id="SSF81383">
    <property type="entry name" value="F-box domain"/>
    <property type="match status" value="1"/>
</dbReference>
<dbReference type="SUPFAM" id="SSF50969">
    <property type="entry name" value="YVTN repeat-like/Quinoprotein amine dehydrogenase"/>
    <property type="match status" value="1"/>
</dbReference>
<dbReference type="InterPro" id="IPR001810">
    <property type="entry name" value="F-box_dom"/>
</dbReference>
<dbReference type="OMA" id="IYANHRK"/>
<dbReference type="InterPro" id="IPR006527">
    <property type="entry name" value="F-box-assoc_dom_typ1"/>
</dbReference>
<dbReference type="InterPro" id="IPR055290">
    <property type="entry name" value="At3g26010-like"/>
</dbReference>
<evidence type="ECO:0000259" key="1">
    <source>
        <dbReference type="PROSITE" id="PS50181"/>
    </source>
</evidence>
<keyword evidence="3" id="KW-1185">Reference proteome</keyword>
<dbReference type="SMART" id="SM00256">
    <property type="entry name" value="FBOX"/>
    <property type="match status" value="1"/>
</dbReference>